<dbReference type="STRING" id="411684.HPDFL43_06470"/>
<protein>
    <submittedName>
        <fullName evidence="1">Uncharacterized protein</fullName>
    </submittedName>
</protein>
<comment type="caution">
    <text evidence="1">The sequence shown here is derived from an EMBL/GenBank/DDBJ whole genome shotgun (WGS) entry which is preliminary data.</text>
</comment>
<reference evidence="1 2" key="1">
    <citation type="submission" date="2007-10" db="EMBL/GenBank/DDBJ databases">
        <authorList>
            <person name="Wagner-Dobler I."/>
            <person name="Ferriera S."/>
            <person name="Johnson J."/>
            <person name="Kravitz S."/>
            <person name="Beeson K."/>
            <person name="Sutton G."/>
            <person name="Rogers Y.-H."/>
            <person name="Friedman R."/>
            <person name="Frazier M."/>
            <person name="Venter J.C."/>
        </authorList>
    </citation>
    <scope>NUCLEOTIDE SEQUENCE [LARGE SCALE GENOMIC DNA]</scope>
    <source>
        <strain evidence="1 2">DFL-43</strain>
    </source>
</reference>
<evidence type="ECO:0000313" key="1">
    <source>
        <dbReference type="EMBL" id="EDQ34077.2"/>
    </source>
</evidence>
<dbReference type="EMBL" id="ABIA03000002">
    <property type="protein sequence ID" value="EDQ34077.2"/>
    <property type="molecule type" value="Genomic_DNA"/>
</dbReference>
<reference evidence="1 2" key="2">
    <citation type="submission" date="2012-06" db="EMBL/GenBank/DDBJ databases">
        <authorList>
            <person name="Fiebig A."/>
        </authorList>
    </citation>
    <scope>NUCLEOTIDE SEQUENCE [LARGE SCALE GENOMIC DNA]</scope>
    <source>
        <strain evidence="1 2">DFL-43</strain>
    </source>
</reference>
<accession>A9D5B3</accession>
<keyword evidence="2" id="KW-1185">Reference proteome</keyword>
<proteinExistence type="predicted"/>
<dbReference type="HOGENOM" id="CLU_3099608_0_0_5"/>
<gene>
    <name evidence="1" type="ORF">HPDFL43_06470</name>
</gene>
<sequence>MSFPPVVPGPDMSCSGTSTLVGRIEEFSGAAIAALDLAAASVQEGAITLPI</sequence>
<evidence type="ECO:0000313" key="2">
    <source>
        <dbReference type="Proteomes" id="UP000004291"/>
    </source>
</evidence>
<dbReference type="Proteomes" id="UP000004291">
    <property type="component" value="Chromosome"/>
</dbReference>
<organism evidence="1 2">
    <name type="scientific">Hoeflea phototrophica (strain DSM 17068 / NCIMB 14078 / DFL-43)</name>
    <dbReference type="NCBI Taxonomy" id="411684"/>
    <lineage>
        <taxon>Bacteria</taxon>
        <taxon>Pseudomonadati</taxon>
        <taxon>Pseudomonadota</taxon>
        <taxon>Alphaproteobacteria</taxon>
        <taxon>Hyphomicrobiales</taxon>
        <taxon>Rhizobiaceae</taxon>
        <taxon>Hoeflea</taxon>
    </lineage>
</organism>
<name>A9D5B3_HOEPD</name>
<dbReference type="RefSeq" id="WP_156970242.1">
    <property type="nucleotide sequence ID" value="NZ_CM002917.1"/>
</dbReference>
<dbReference type="AlphaFoldDB" id="A9D5B3"/>